<dbReference type="EMBL" id="LFBU01000001">
    <property type="protein sequence ID" value="KMQ75628.1"/>
    <property type="molecule type" value="Genomic_DNA"/>
</dbReference>
<dbReference type="InterPro" id="IPR025528">
    <property type="entry name" value="BrnA_antitoxin"/>
</dbReference>
<gene>
    <name evidence="2" type="ORF">Msub_11837</name>
</gene>
<dbReference type="RefSeq" id="WP_048495700.1">
    <property type="nucleotide sequence ID" value="NZ_LFBU01000001.1"/>
</dbReference>
<dbReference type="OrthoDB" id="9796641at2"/>
<organism evidence="2 3">
    <name type="scientific">Marinobacter subterrani</name>
    <dbReference type="NCBI Taxonomy" id="1658765"/>
    <lineage>
        <taxon>Bacteria</taxon>
        <taxon>Pseudomonadati</taxon>
        <taxon>Pseudomonadota</taxon>
        <taxon>Gammaproteobacteria</taxon>
        <taxon>Pseudomonadales</taxon>
        <taxon>Marinobacteraceae</taxon>
        <taxon>Marinobacter</taxon>
    </lineage>
</organism>
<keyword evidence="3" id="KW-1185">Reference proteome</keyword>
<evidence type="ECO:0000313" key="3">
    <source>
        <dbReference type="Proteomes" id="UP000036102"/>
    </source>
</evidence>
<feature type="region of interest" description="Disordered" evidence="1">
    <location>
        <begin position="1"/>
        <end position="23"/>
    </location>
</feature>
<dbReference type="AlphaFoldDB" id="A0A0J7JAZ1"/>
<evidence type="ECO:0000313" key="2">
    <source>
        <dbReference type="EMBL" id="KMQ75628.1"/>
    </source>
</evidence>
<name>A0A0J7JAZ1_9GAMM</name>
<evidence type="ECO:0000256" key="1">
    <source>
        <dbReference type="SAM" id="MobiDB-lite"/>
    </source>
</evidence>
<reference evidence="2 3" key="1">
    <citation type="submission" date="2015-06" db="EMBL/GenBank/DDBJ databases">
        <title>Marinobacter subterrani, a genetically tractable neutrophilic iron-oxidizing strain isolated from the Soudan Iron Mine.</title>
        <authorList>
            <person name="Bonis B.M."/>
            <person name="Gralnick J.A."/>
        </authorList>
    </citation>
    <scope>NUCLEOTIDE SEQUENCE [LARGE SCALE GENOMIC DNA]</scope>
    <source>
        <strain evidence="2 3">JG233</strain>
    </source>
</reference>
<dbReference type="PATRIC" id="fig|1658765.3.peg.1834"/>
<proteinExistence type="predicted"/>
<dbReference type="Proteomes" id="UP000036102">
    <property type="component" value="Unassembled WGS sequence"/>
</dbReference>
<sequence>MQTKSKSGRVFELPSDQEESDINAGIARDPDTRELTDQEFQQLRPLGRPKAEVTKERITIRLSPEVVEKFRATGSGWQTRMDKALQEYLKTHSQSDVERLG</sequence>
<dbReference type="Pfam" id="PF14384">
    <property type="entry name" value="BrnA_antitoxin"/>
    <property type="match status" value="1"/>
</dbReference>
<protein>
    <submittedName>
        <fullName evidence="2">Putative conserved protein, DUF4415 family</fullName>
    </submittedName>
</protein>
<accession>A0A0J7JAZ1</accession>
<comment type="caution">
    <text evidence="2">The sequence shown here is derived from an EMBL/GenBank/DDBJ whole genome shotgun (WGS) entry which is preliminary data.</text>
</comment>
<dbReference type="STRING" id="1658765.Msub_11837"/>